<feature type="repeat" description="PPR" evidence="1">
    <location>
        <begin position="555"/>
        <end position="589"/>
    </location>
</feature>
<dbReference type="GO" id="GO:0003729">
    <property type="term" value="F:mRNA binding"/>
    <property type="evidence" value="ECO:0007669"/>
    <property type="project" value="TreeGrafter"/>
</dbReference>
<dbReference type="Proteomes" id="UP000249619">
    <property type="component" value="Unassembled WGS sequence"/>
</dbReference>
<dbReference type="InterPro" id="IPR051114">
    <property type="entry name" value="Mito_RNA_Proc_CCM1"/>
</dbReference>
<dbReference type="GO" id="GO:0007005">
    <property type="term" value="P:mitochondrion organization"/>
    <property type="evidence" value="ECO:0007669"/>
    <property type="project" value="TreeGrafter"/>
</dbReference>
<dbReference type="Gene3D" id="1.25.40.10">
    <property type="entry name" value="Tetratricopeptide repeat domain"/>
    <property type="match status" value="2"/>
</dbReference>
<sequence>MLERASTCLESGGRQLLRAPTPCLRNRRTLHSAFWHHGAGHLNALLPLAASSIFDPPSGDADDAAAQNSPSSATKASKSLPLDFLYPEKTLEFLKRLSVNRYETPGAERRSLYAANVRRYSTLRPQALHEASIIDEDAVEEARQEAARLVARSDAVTELTRILYSSEPGQQELAWQLYLAIPKGQAKAYNDMRCRLLEFLSRDDQVAVPTRVLQVFSELPPSARLTSSYRAAIIANIALRMVGPAINLLESSLADSRLDSLHSGIDVILRRTVFDEQWDLTFRVFRSFRHQTTHISAKDMAWAIRDGNTRPEIWQGVAHLPELLEHFQSFLRYVREFQHELTSSTESEQDLACFVMSFVPHVMDRVMKTKKPDENFIWNYFVQLFEDLDALNLPTAACYEYAIKQMLELPRYQRYSNKRKIWLALYKRYRRRCLTDPAAKSDSRPSLSVLRNLIFHYTAFGAWERVEGFINDIRTFYPGQPLRPGLLKHLIQAHANAGDITRVHEYLHELQSNYESAVDIKVLSSLPYVYARRKDLDGAIREFNRIHTEYKMVPDAVCWNILLLAHVRAGDLDGALVCFNNCMDYGIVPDVQTFGPLLDFCAHRGDVEAFETLFSRARQMGVQLDTDVRARSGYVQAFLTAGDPEGAEAIAATMLNNWNAGKLYGDTLTHTWNLLIQQYALNRDLAGSKQRYREMAENNIPLDEWTYGSLMRALIEVKQTNAAYKLLRVTMPQHGFRAHALHYAIVITGFLNERQVPLAINAYERMMKRRIPQTESSRMASIQALGAFDLQRLNRWRAKSRNYRLRTVEKALDEILTSSMTDMAHRQPAHQRIFDPLGPVGLPQSYLGLMISLYNERSAYRLAKELFDEAVSSAKDVENHTPPLNLTTAMMEAHYKAGKHAEVEKFWELARTSASKLTKTFQQAMQPPAAAPEITSLLDPSIQERYQESAIASNRRQILVQPTRTYIRSLMAQPGDDVVRQAQYTLIDLLTNGFVVDSLVWNEYIQQIASRGLIVDAFATCEFYLMPQFPGWRSLHPNYLRKDRQGYQLMEIRHYDIKKTSVLPRYKTLVTLAKAYGQARQDERDGIGYDDELQAWMPEILERAAPLTVRAIETMPRTQDRLQQRFFGNVF</sequence>
<protein>
    <submittedName>
        <fullName evidence="2">Translation regulator</fullName>
    </submittedName>
</protein>
<dbReference type="InterPro" id="IPR011990">
    <property type="entry name" value="TPR-like_helical_dom_sf"/>
</dbReference>
<name>A0A364N216_STELY</name>
<reference evidence="3" key="1">
    <citation type="submission" date="2018-05" db="EMBL/GenBank/DDBJ databases">
        <title>Draft genome sequence of Stemphylium lycopersici strain CIDEFI 213.</title>
        <authorList>
            <person name="Medina R."/>
            <person name="Franco M.E.E."/>
            <person name="Lucentini C.G."/>
            <person name="Saparrat M.C.N."/>
            <person name="Balatti P.A."/>
        </authorList>
    </citation>
    <scope>NUCLEOTIDE SEQUENCE [LARGE SCALE GENOMIC DNA]</scope>
    <source>
        <strain evidence="3">CIDEFI 213</strain>
    </source>
</reference>
<organism evidence="2 3">
    <name type="scientific">Stemphylium lycopersici</name>
    <name type="common">Tomato gray leaf spot disease fungus</name>
    <name type="synonym">Thyrospora lycopersici</name>
    <dbReference type="NCBI Taxonomy" id="183478"/>
    <lineage>
        <taxon>Eukaryota</taxon>
        <taxon>Fungi</taxon>
        <taxon>Dikarya</taxon>
        <taxon>Ascomycota</taxon>
        <taxon>Pezizomycotina</taxon>
        <taxon>Dothideomycetes</taxon>
        <taxon>Pleosporomycetidae</taxon>
        <taxon>Pleosporales</taxon>
        <taxon>Pleosporineae</taxon>
        <taxon>Pleosporaceae</taxon>
        <taxon>Stemphylium</taxon>
    </lineage>
</organism>
<dbReference type="PANTHER" id="PTHR47934">
    <property type="entry name" value="PENTATRICOPEPTIDE REPEAT-CONTAINING PROTEIN PET309, MITOCHONDRIAL"/>
    <property type="match status" value="1"/>
</dbReference>
<dbReference type="PANTHER" id="PTHR47934:SF6">
    <property type="entry name" value="MITOCHONDRIAL GROUP I INTRON SPLICING FACTOR CCM1-RELATED"/>
    <property type="match status" value="1"/>
</dbReference>
<dbReference type="NCBIfam" id="TIGR00756">
    <property type="entry name" value="PPR"/>
    <property type="match status" value="1"/>
</dbReference>
<evidence type="ECO:0000313" key="2">
    <source>
        <dbReference type="EMBL" id="RAR09721.1"/>
    </source>
</evidence>
<gene>
    <name evidence="2" type="ORF">DDE83_005366</name>
</gene>
<dbReference type="PROSITE" id="PS51375">
    <property type="entry name" value="PPR"/>
    <property type="match status" value="1"/>
</dbReference>
<dbReference type="GO" id="GO:0005739">
    <property type="term" value="C:mitochondrion"/>
    <property type="evidence" value="ECO:0007669"/>
    <property type="project" value="TreeGrafter"/>
</dbReference>
<proteinExistence type="predicted"/>
<dbReference type="EMBL" id="QGDH01000072">
    <property type="protein sequence ID" value="RAR09721.1"/>
    <property type="molecule type" value="Genomic_DNA"/>
</dbReference>
<dbReference type="GO" id="GO:0006396">
    <property type="term" value="P:RNA processing"/>
    <property type="evidence" value="ECO:0007669"/>
    <property type="project" value="TreeGrafter"/>
</dbReference>
<accession>A0A364N216</accession>
<comment type="caution">
    <text evidence="2">The sequence shown here is derived from an EMBL/GenBank/DDBJ whole genome shotgun (WGS) entry which is preliminary data.</text>
</comment>
<dbReference type="AlphaFoldDB" id="A0A364N216"/>
<dbReference type="InterPro" id="IPR002885">
    <property type="entry name" value="PPR_rpt"/>
</dbReference>
<evidence type="ECO:0000313" key="3">
    <source>
        <dbReference type="Proteomes" id="UP000249619"/>
    </source>
</evidence>
<dbReference type="STRING" id="183478.A0A364N216"/>
<evidence type="ECO:0000256" key="1">
    <source>
        <dbReference type="PROSITE-ProRule" id="PRU00708"/>
    </source>
</evidence>
<dbReference type="Pfam" id="PF13041">
    <property type="entry name" value="PPR_2"/>
    <property type="match status" value="1"/>
</dbReference>
<keyword evidence="3" id="KW-1185">Reference proteome</keyword>